<keyword evidence="12 13" id="KW-0807">Transducer</keyword>
<evidence type="ECO:0000256" key="4">
    <source>
        <dbReference type="ARBA" id="ARBA00022692"/>
    </source>
</evidence>
<dbReference type="InterPro" id="IPR000276">
    <property type="entry name" value="GPCR_Rhodpsn"/>
</dbReference>
<keyword evidence="5 14" id="KW-0552">Olfaction</keyword>
<dbReference type="Gene3D" id="1.20.1070.10">
    <property type="entry name" value="Rhodopsin 7-helix transmembrane proteins"/>
    <property type="match status" value="1"/>
</dbReference>
<reference evidence="17" key="1">
    <citation type="submission" date="2025-08" db="UniProtKB">
        <authorList>
            <consortium name="RefSeq"/>
        </authorList>
    </citation>
    <scope>IDENTIFICATION</scope>
    <source>
        <tissue evidence="17">Skeletal muscle</tissue>
    </source>
</reference>
<dbReference type="KEGG" id="tsr:106539564"/>
<dbReference type="InterPro" id="IPR050939">
    <property type="entry name" value="Olfactory_GPCR1"/>
</dbReference>
<comment type="subcellular location">
    <subcellularLocation>
        <location evidence="1 14">Cell membrane</location>
        <topology evidence="1 14">Multi-pass membrane protein</topology>
    </subcellularLocation>
</comment>
<dbReference type="Proteomes" id="UP000504617">
    <property type="component" value="Unplaced"/>
</dbReference>
<feature type="transmembrane region" description="Helical" evidence="14">
    <location>
        <begin position="276"/>
        <end position="295"/>
    </location>
</feature>
<keyword evidence="8 14" id="KW-0472">Membrane</keyword>
<feature type="domain" description="G-protein coupled receptors family 1 profile" evidence="15">
    <location>
        <begin position="44"/>
        <end position="293"/>
    </location>
</feature>
<evidence type="ECO:0000256" key="13">
    <source>
        <dbReference type="RuleBase" id="RU000688"/>
    </source>
</evidence>
<comment type="similarity">
    <text evidence="13">Belongs to the G-protein coupled receptor 1 family.</text>
</comment>
<evidence type="ECO:0000256" key="6">
    <source>
        <dbReference type="ARBA" id="ARBA00022989"/>
    </source>
</evidence>
<dbReference type="Pfam" id="PF13853">
    <property type="entry name" value="7tm_4"/>
    <property type="match status" value="1"/>
</dbReference>
<dbReference type="PANTHER" id="PTHR24242">
    <property type="entry name" value="G-PROTEIN COUPLED RECEPTOR"/>
    <property type="match status" value="1"/>
</dbReference>
<gene>
    <name evidence="17" type="primary">LOC106539564</name>
</gene>
<keyword evidence="9" id="KW-1015">Disulfide bond</keyword>
<dbReference type="PRINTS" id="PR00237">
    <property type="entry name" value="GPCRRHODOPSN"/>
</dbReference>
<evidence type="ECO:0000313" key="17">
    <source>
        <dbReference type="RefSeq" id="XP_013909849.1"/>
    </source>
</evidence>
<evidence type="ECO:0000256" key="10">
    <source>
        <dbReference type="ARBA" id="ARBA00023170"/>
    </source>
</evidence>
<evidence type="ECO:0000256" key="9">
    <source>
        <dbReference type="ARBA" id="ARBA00023157"/>
    </source>
</evidence>
<dbReference type="GO" id="GO:0005886">
    <property type="term" value="C:plasma membrane"/>
    <property type="evidence" value="ECO:0007669"/>
    <property type="project" value="UniProtKB-SubCell"/>
</dbReference>
<dbReference type="SUPFAM" id="SSF81321">
    <property type="entry name" value="Family A G protein-coupled receptor-like"/>
    <property type="match status" value="1"/>
</dbReference>
<keyword evidence="4 13" id="KW-0812">Transmembrane</keyword>
<feature type="transmembrane region" description="Helical" evidence="14">
    <location>
        <begin position="65"/>
        <end position="90"/>
    </location>
</feature>
<dbReference type="AlphaFoldDB" id="A0A6I9X3I5"/>
<evidence type="ECO:0000256" key="7">
    <source>
        <dbReference type="ARBA" id="ARBA00023040"/>
    </source>
</evidence>
<dbReference type="PRINTS" id="PR00245">
    <property type="entry name" value="OLFACTORYR"/>
</dbReference>
<evidence type="ECO:0000256" key="1">
    <source>
        <dbReference type="ARBA" id="ARBA00004651"/>
    </source>
</evidence>
<dbReference type="FunFam" id="1.20.1070.10:FF:000001">
    <property type="entry name" value="Olfactory receptor"/>
    <property type="match status" value="1"/>
</dbReference>
<evidence type="ECO:0000259" key="15">
    <source>
        <dbReference type="PROSITE" id="PS50262"/>
    </source>
</evidence>
<keyword evidence="16" id="KW-1185">Reference proteome</keyword>
<evidence type="ECO:0000256" key="2">
    <source>
        <dbReference type="ARBA" id="ARBA00022475"/>
    </source>
</evidence>
<dbReference type="InterPro" id="IPR017452">
    <property type="entry name" value="GPCR_Rhodpsn_7TM"/>
</dbReference>
<name>A0A6I9X3I5_9SAUR</name>
<proteinExistence type="inferred from homology"/>
<feature type="transmembrane region" description="Helical" evidence="14">
    <location>
        <begin position="102"/>
        <end position="123"/>
    </location>
</feature>
<keyword evidence="10 13" id="KW-0675">Receptor</keyword>
<dbReference type="PANTHER" id="PTHR24242:SF253">
    <property type="entry name" value="OLFACTORY RECEPTOR-RELATED"/>
    <property type="match status" value="1"/>
</dbReference>
<dbReference type="GO" id="GO:0004930">
    <property type="term" value="F:G protein-coupled receptor activity"/>
    <property type="evidence" value="ECO:0007669"/>
    <property type="project" value="UniProtKB-KW"/>
</dbReference>
<dbReference type="CDD" id="cd15911">
    <property type="entry name" value="7tmA_OR11A-like"/>
    <property type="match status" value="1"/>
</dbReference>
<keyword evidence="6 14" id="KW-1133">Transmembrane helix</keyword>
<evidence type="ECO:0000256" key="5">
    <source>
        <dbReference type="ARBA" id="ARBA00022725"/>
    </source>
</evidence>
<feature type="transmembrane region" description="Helical" evidence="14">
    <location>
        <begin position="214"/>
        <end position="235"/>
    </location>
</feature>
<feature type="transmembrane region" description="Helical" evidence="14">
    <location>
        <begin position="247"/>
        <end position="264"/>
    </location>
</feature>
<feature type="transmembrane region" description="Helical" evidence="14">
    <location>
        <begin position="143"/>
        <end position="166"/>
    </location>
</feature>
<dbReference type="GO" id="GO:0004984">
    <property type="term" value="F:olfactory receptor activity"/>
    <property type="evidence" value="ECO:0007669"/>
    <property type="project" value="InterPro"/>
</dbReference>
<evidence type="ECO:0000313" key="16">
    <source>
        <dbReference type="Proteomes" id="UP000504617"/>
    </source>
</evidence>
<evidence type="ECO:0000256" key="8">
    <source>
        <dbReference type="ARBA" id="ARBA00023136"/>
    </source>
</evidence>
<evidence type="ECO:0000256" key="12">
    <source>
        <dbReference type="ARBA" id="ARBA00023224"/>
    </source>
</evidence>
<keyword evidence="3 14" id="KW-0716">Sensory transduction</keyword>
<dbReference type="RefSeq" id="XP_013909849.1">
    <property type="nucleotide sequence ID" value="XM_014054374.1"/>
</dbReference>
<keyword evidence="11" id="KW-0325">Glycoprotein</keyword>
<dbReference type="PROSITE" id="PS00237">
    <property type="entry name" value="G_PROTEIN_RECEP_F1_1"/>
    <property type="match status" value="1"/>
</dbReference>
<dbReference type="PROSITE" id="PS50262">
    <property type="entry name" value="G_PROTEIN_RECEP_F1_2"/>
    <property type="match status" value="1"/>
</dbReference>
<keyword evidence="2 14" id="KW-1003">Cell membrane</keyword>
<dbReference type="GeneID" id="106539564"/>
<keyword evidence="7 13" id="KW-0297">G-protein coupled receptor</keyword>
<evidence type="ECO:0000256" key="11">
    <source>
        <dbReference type="ARBA" id="ARBA00023180"/>
    </source>
</evidence>
<organism evidence="16 17">
    <name type="scientific">Thamnophis sirtalis</name>
    <dbReference type="NCBI Taxonomy" id="35019"/>
    <lineage>
        <taxon>Eukaryota</taxon>
        <taxon>Metazoa</taxon>
        <taxon>Chordata</taxon>
        <taxon>Craniata</taxon>
        <taxon>Vertebrata</taxon>
        <taxon>Euteleostomi</taxon>
        <taxon>Lepidosauria</taxon>
        <taxon>Squamata</taxon>
        <taxon>Bifurcata</taxon>
        <taxon>Unidentata</taxon>
        <taxon>Episquamata</taxon>
        <taxon>Toxicofera</taxon>
        <taxon>Serpentes</taxon>
        <taxon>Colubroidea</taxon>
        <taxon>Colubridae</taxon>
        <taxon>Natricinae</taxon>
        <taxon>Thamnophis</taxon>
    </lineage>
</organism>
<sequence length="329" mass="37877">MKKLEWRNETIITGFILHGFGDLKEIHILLFILFLIIYIMTMAGNLLIIALIVTDHHLYTPMYFFLGNLSCLETCYSSTILPRILASLLYENYTVSVNGCILQLWAFVFLAVTECYLLAAMSYDRYLAICRPLHYSTLMNFKICVQLVLGSWIGSFVIDIILLTFISKLSFCGHNLIEHFFCDFIPMMNLACSDTSQVKLVSAILTSVSTLPPFFLTIVSYTYIIAAILGIPSIVGRQKAFSTCSSHLIVVTIFYGSLTIVYLMQDSNELKELNKVFSVFYTILTPLINPLIYSLRNKEVRRALRMCLSKKTSFFYVLFYFHMFYRRKN</sequence>
<protein>
    <recommendedName>
        <fullName evidence="14">Olfactory receptor</fullName>
    </recommendedName>
</protein>
<evidence type="ECO:0000256" key="14">
    <source>
        <dbReference type="RuleBase" id="RU363047"/>
    </source>
</evidence>
<accession>A0A6I9X3I5</accession>
<feature type="transmembrane region" description="Helical" evidence="14">
    <location>
        <begin position="28"/>
        <end position="53"/>
    </location>
</feature>
<dbReference type="OrthoDB" id="5967130at2759"/>
<dbReference type="InterPro" id="IPR000725">
    <property type="entry name" value="Olfact_rcpt"/>
</dbReference>
<evidence type="ECO:0000256" key="3">
    <source>
        <dbReference type="ARBA" id="ARBA00022606"/>
    </source>
</evidence>